<evidence type="ECO:0000313" key="8">
    <source>
        <dbReference type="Proteomes" id="UP000403266"/>
    </source>
</evidence>
<name>A0A5N7MAG6_9HYPH</name>
<feature type="domain" description="Methyltransferase" evidence="6">
    <location>
        <begin position="36"/>
        <end position="124"/>
    </location>
</feature>
<dbReference type="InterPro" id="IPR023506">
    <property type="entry name" value="Trans-aconitate_MeTrfase"/>
</dbReference>
<dbReference type="NCBIfam" id="NF002463">
    <property type="entry name" value="PRK01683.1"/>
    <property type="match status" value="1"/>
</dbReference>
<comment type="similarity">
    <text evidence="5">Belongs to the methyltransferase superfamily. Tam family.</text>
</comment>
<evidence type="ECO:0000256" key="5">
    <source>
        <dbReference type="HAMAP-Rule" id="MF_00560"/>
    </source>
</evidence>
<dbReference type="Gene3D" id="3.40.50.150">
    <property type="entry name" value="Vaccinia Virus protein VP39"/>
    <property type="match status" value="1"/>
</dbReference>
<dbReference type="RefSeq" id="WP_152708818.1">
    <property type="nucleotide sequence ID" value="NZ_VOSJ01000002.1"/>
</dbReference>
<gene>
    <name evidence="5" type="primary">tam</name>
    <name evidence="7" type="ORF">FS320_01375</name>
</gene>
<dbReference type="CDD" id="cd02440">
    <property type="entry name" value="AdoMet_MTases"/>
    <property type="match status" value="1"/>
</dbReference>
<organism evidence="7 8">
    <name type="scientific">Microvirga tunisiensis</name>
    <dbReference type="NCBI Taxonomy" id="2108360"/>
    <lineage>
        <taxon>Bacteria</taxon>
        <taxon>Pseudomonadati</taxon>
        <taxon>Pseudomonadota</taxon>
        <taxon>Alphaproteobacteria</taxon>
        <taxon>Hyphomicrobiales</taxon>
        <taxon>Methylobacteriaceae</taxon>
        <taxon>Microvirga</taxon>
    </lineage>
</organism>
<dbReference type="Proteomes" id="UP000403266">
    <property type="component" value="Unassembled WGS sequence"/>
</dbReference>
<evidence type="ECO:0000313" key="7">
    <source>
        <dbReference type="EMBL" id="MPR23902.1"/>
    </source>
</evidence>
<protein>
    <recommendedName>
        <fullName evidence="5">Trans-aconitate 2-methyltransferase</fullName>
        <ecNumber evidence="5">2.1.1.144</ecNumber>
    </recommendedName>
</protein>
<dbReference type="GO" id="GO:0032259">
    <property type="term" value="P:methylation"/>
    <property type="evidence" value="ECO:0007669"/>
    <property type="project" value="UniProtKB-KW"/>
</dbReference>
<evidence type="ECO:0000256" key="3">
    <source>
        <dbReference type="ARBA" id="ARBA00022679"/>
    </source>
</evidence>
<dbReference type="PANTHER" id="PTHR43861">
    <property type="entry name" value="TRANS-ACONITATE 2-METHYLTRANSFERASE-RELATED"/>
    <property type="match status" value="1"/>
</dbReference>
<evidence type="ECO:0000256" key="2">
    <source>
        <dbReference type="ARBA" id="ARBA00022603"/>
    </source>
</evidence>
<dbReference type="SUPFAM" id="SSF53335">
    <property type="entry name" value="S-adenosyl-L-methionine-dependent methyltransferases"/>
    <property type="match status" value="1"/>
</dbReference>
<comment type="subcellular location">
    <subcellularLocation>
        <location evidence="5">Cytoplasm</location>
    </subcellularLocation>
</comment>
<keyword evidence="1 5" id="KW-0963">Cytoplasm</keyword>
<dbReference type="GO" id="GO:0005737">
    <property type="term" value="C:cytoplasm"/>
    <property type="evidence" value="ECO:0007669"/>
    <property type="project" value="UniProtKB-SubCell"/>
</dbReference>
<evidence type="ECO:0000259" key="6">
    <source>
        <dbReference type="Pfam" id="PF13649"/>
    </source>
</evidence>
<reference evidence="7 8" key="1">
    <citation type="journal article" date="2019" name="Syst. Appl. Microbiol.">
        <title>Microvirga tunisiensis sp. nov., a root nodule symbiotic bacterium isolated from Lupinus micranthus and L. luteus grown in Northern Tunisia.</title>
        <authorList>
            <person name="Msaddak A."/>
            <person name="Rejili M."/>
            <person name="Duran D."/>
            <person name="Mars M."/>
            <person name="Palacios J.M."/>
            <person name="Ruiz-Argueso T."/>
            <person name="Rey L."/>
            <person name="Imperial J."/>
        </authorList>
    </citation>
    <scope>NUCLEOTIDE SEQUENCE [LARGE SCALE GENOMIC DNA]</scope>
    <source>
        <strain evidence="7 8">Lmie10</strain>
    </source>
</reference>
<keyword evidence="8" id="KW-1185">Reference proteome</keyword>
<dbReference type="PANTHER" id="PTHR43861:SF1">
    <property type="entry name" value="TRANS-ACONITATE 2-METHYLTRANSFERASE"/>
    <property type="match status" value="1"/>
</dbReference>
<keyword evidence="4 5" id="KW-0949">S-adenosyl-L-methionine</keyword>
<dbReference type="InterPro" id="IPR041698">
    <property type="entry name" value="Methyltransf_25"/>
</dbReference>
<dbReference type="HAMAP" id="MF_00560">
    <property type="entry name" value="Tran_acon_Me_trans"/>
    <property type="match status" value="1"/>
</dbReference>
<proteinExistence type="inferred from homology"/>
<dbReference type="GO" id="GO:0030798">
    <property type="term" value="F:trans-aconitate 2-methyltransferase activity"/>
    <property type="evidence" value="ECO:0007669"/>
    <property type="project" value="UniProtKB-UniRule"/>
</dbReference>
<comment type="caution">
    <text evidence="7">The sequence shown here is derived from an EMBL/GenBank/DDBJ whole genome shotgun (WGS) entry which is preliminary data.</text>
</comment>
<dbReference type="InterPro" id="IPR029063">
    <property type="entry name" value="SAM-dependent_MTases_sf"/>
</dbReference>
<dbReference type="EMBL" id="VOSK01000002">
    <property type="protein sequence ID" value="MPR23902.1"/>
    <property type="molecule type" value="Genomic_DNA"/>
</dbReference>
<accession>A0A5N7MAG6</accession>
<dbReference type="AlphaFoldDB" id="A0A5N7MAG6"/>
<dbReference type="OrthoDB" id="9795085at2"/>
<dbReference type="InterPro" id="IPR023149">
    <property type="entry name" value="Trans_acon_MeTrfase_C"/>
</dbReference>
<comment type="function">
    <text evidence="5">Catalyzes the S-adenosylmethionine monomethyl esterification of trans-aconitate.</text>
</comment>
<keyword evidence="3 5" id="KW-0808">Transferase</keyword>
<sequence>MADWDAGQYLKFEDERTRPSIDLLRRVPLEEATSCVDIGCGPGNSTELVAQRYPTARVLGLDNSLDMLAKARARLPDLDFGETDIASWQTEERFDLIFANAVLQWLPGHPDLLKRLVSFLNDGGCLAVQMPNNLNEPSHRLMGQVAQKGPWAEKLSSAAKARETIGSFEDYYAWLLQAGCSVDIWQTIYVHPLDGAEAIVEWFKSTGLKPFLDRLSTEERSEYLRRYQAVIAEAYPVQQDGKVLLRFPRLFFIARRE</sequence>
<dbReference type="Pfam" id="PF13649">
    <property type="entry name" value="Methyltransf_25"/>
    <property type="match status" value="1"/>
</dbReference>
<evidence type="ECO:0000256" key="4">
    <source>
        <dbReference type="ARBA" id="ARBA00022691"/>
    </source>
</evidence>
<evidence type="ECO:0000256" key="1">
    <source>
        <dbReference type="ARBA" id="ARBA00022490"/>
    </source>
</evidence>
<dbReference type="EC" id="2.1.1.144" evidence="5"/>
<comment type="catalytic activity">
    <reaction evidence="5">
        <text>trans-aconitate + S-adenosyl-L-methionine = (E)-3-(methoxycarbonyl)pent-2-enedioate + S-adenosyl-L-homocysteine</text>
        <dbReference type="Rhea" id="RHEA:14969"/>
        <dbReference type="ChEBI" id="CHEBI:15708"/>
        <dbReference type="ChEBI" id="CHEBI:57470"/>
        <dbReference type="ChEBI" id="CHEBI:57856"/>
        <dbReference type="ChEBI" id="CHEBI:59789"/>
        <dbReference type="EC" id="2.1.1.144"/>
    </reaction>
</comment>
<keyword evidence="2 5" id="KW-0489">Methyltransferase</keyword>
<dbReference type="Gene3D" id="1.10.150.290">
    <property type="entry name" value="S-adenosyl-L-methionine-dependent methyltransferases"/>
    <property type="match status" value="1"/>
</dbReference>